<feature type="binding site" evidence="5">
    <location>
        <position position="49"/>
    </location>
    <ligand>
        <name>Mg(2+)</name>
        <dbReference type="ChEBI" id="CHEBI:18420"/>
    </ligand>
</feature>
<evidence type="ECO:0000256" key="1">
    <source>
        <dbReference type="ARBA" id="ARBA00022723"/>
    </source>
</evidence>
<comment type="cofactor">
    <cofactor evidence="5">
        <name>Mg(2+)</name>
        <dbReference type="ChEBI" id="CHEBI:18420"/>
    </cofactor>
    <text evidence="5">Binds 1 Mg(2+) ion per subunit.</text>
</comment>
<dbReference type="RefSeq" id="WP_116014362.1">
    <property type="nucleotide sequence ID" value="NZ_QUOT01000001.1"/>
</dbReference>
<protein>
    <submittedName>
        <fullName evidence="7">GDP-mannose mannosyl hydrolase</fullName>
    </submittedName>
</protein>
<dbReference type="NCBIfam" id="NF011963">
    <property type="entry name" value="PRK15434.1"/>
    <property type="match status" value="1"/>
</dbReference>
<dbReference type="PANTHER" id="PTHR43046:SF12">
    <property type="entry name" value="GDP-MANNOSE MANNOSYL HYDROLASE"/>
    <property type="match status" value="1"/>
</dbReference>
<sequence length="154" mass="18146">MLLPNKDFKFVVESTPLISIDLVVKNLEGNVLLGLRHNRPAKGYWFVPGGRILKNEPLEVAFTRLVKEELNHDMQMEDAKFWGVFQHFYDDSVFNDEVTTHYVVLAYEMVLDIDIPSLPKQQHSKYKWFTSAEILKCDMVHEHTKWYFVNKTLE</sequence>
<dbReference type="PIRSF" id="PIRSF037599">
    <property type="entry name" value="GDPMH"/>
    <property type="match status" value="1"/>
</dbReference>
<feature type="site" description="Critical for catalysis" evidence="4">
    <location>
        <position position="123"/>
    </location>
</feature>
<dbReference type="CDD" id="cd03430">
    <property type="entry name" value="NUDIX_GDPMH_NudD"/>
    <property type="match status" value="1"/>
</dbReference>
<feature type="domain" description="Nudix hydrolase" evidence="6">
    <location>
        <begin position="13"/>
        <end position="153"/>
    </location>
</feature>
<keyword evidence="2 7" id="KW-0378">Hydrolase</keyword>
<evidence type="ECO:0000259" key="6">
    <source>
        <dbReference type="PROSITE" id="PS51462"/>
    </source>
</evidence>
<dbReference type="InterPro" id="IPR000086">
    <property type="entry name" value="NUDIX_hydrolase_dom"/>
</dbReference>
<dbReference type="PROSITE" id="PS51462">
    <property type="entry name" value="NUDIX"/>
    <property type="match status" value="1"/>
</dbReference>
<keyword evidence="1 5" id="KW-0479">Metal-binding</keyword>
<proteinExistence type="predicted"/>
<comment type="caution">
    <text evidence="7">The sequence shown here is derived from an EMBL/GenBank/DDBJ whole genome shotgun (WGS) entry which is preliminary data.</text>
</comment>
<dbReference type="AlphaFoldDB" id="A0A3E0U0D2"/>
<evidence type="ECO:0000313" key="7">
    <source>
        <dbReference type="EMBL" id="REL30184.1"/>
    </source>
</evidence>
<dbReference type="GO" id="GO:0008727">
    <property type="term" value="F:GDP-mannose mannosyl hydrolase activity"/>
    <property type="evidence" value="ECO:0007669"/>
    <property type="project" value="InterPro"/>
</dbReference>
<organism evidence="7 8">
    <name type="scientific">Thalassotalea euphylliae</name>
    <dbReference type="NCBI Taxonomy" id="1655234"/>
    <lineage>
        <taxon>Bacteria</taxon>
        <taxon>Pseudomonadati</taxon>
        <taxon>Pseudomonadota</taxon>
        <taxon>Gammaproteobacteria</taxon>
        <taxon>Alteromonadales</taxon>
        <taxon>Colwelliaceae</taxon>
        <taxon>Thalassotalea</taxon>
    </lineage>
</organism>
<feature type="binding site" evidence="5">
    <location>
        <position position="69"/>
    </location>
    <ligand>
        <name>Mg(2+)</name>
        <dbReference type="ChEBI" id="CHEBI:18420"/>
    </ligand>
</feature>
<dbReference type="GO" id="GO:0046872">
    <property type="term" value="F:metal ion binding"/>
    <property type="evidence" value="ECO:0007669"/>
    <property type="project" value="UniProtKB-KW"/>
</dbReference>
<accession>A0A3E0U0D2</accession>
<keyword evidence="8" id="KW-1185">Reference proteome</keyword>
<evidence type="ECO:0000256" key="5">
    <source>
        <dbReference type="PIRSR" id="PIRSR037599-3"/>
    </source>
</evidence>
<evidence type="ECO:0000256" key="2">
    <source>
        <dbReference type="ARBA" id="ARBA00022801"/>
    </source>
</evidence>
<dbReference type="PROSITE" id="PS00893">
    <property type="entry name" value="NUDIX_BOX"/>
    <property type="match status" value="1"/>
</dbReference>
<dbReference type="PANTHER" id="PTHR43046">
    <property type="entry name" value="GDP-MANNOSE MANNOSYL HYDROLASE"/>
    <property type="match status" value="1"/>
</dbReference>
<evidence type="ECO:0000313" key="8">
    <source>
        <dbReference type="Proteomes" id="UP000256899"/>
    </source>
</evidence>
<gene>
    <name evidence="7" type="ORF">DXX94_05410</name>
</gene>
<dbReference type="Proteomes" id="UP000256899">
    <property type="component" value="Unassembled WGS sequence"/>
</dbReference>
<dbReference type="InterPro" id="IPR020084">
    <property type="entry name" value="NUDIX_hydrolase_CS"/>
</dbReference>
<name>A0A3E0U0D2_9GAMM</name>
<feature type="binding site" evidence="5">
    <location>
        <position position="122"/>
    </location>
    <ligand>
        <name>Mg(2+)</name>
        <dbReference type="ChEBI" id="CHEBI:18420"/>
    </ligand>
</feature>
<dbReference type="SUPFAM" id="SSF55811">
    <property type="entry name" value="Nudix"/>
    <property type="match status" value="1"/>
</dbReference>
<dbReference type="Gene3D" id="3.90.79.10">
    <property type="entry name" value="Nucleoside Triphosphate Pyrophosphohydrolase"/>
    <property type="match status" value="1"/>
</dbReference>
<keyword evidence="3 5" id="KW-0460">Magnesium</keyword>
<dbReference type="InterPro" id="IPR033715">
    <property type="entry name" value="GDPMH"/>
</dbReference>
<dbReference type="EMBL" id="QUOT01000001">
    <property type="protein sequence ID" value="REL30184.1"/>
    <property type="molecule type" value="Genomic_DNA"/>
</dbReference>
<dbReference type="Pfam" id="PF00293">
    <property type="entry name" value="NUDIX"/>
    <property type="match status" value="1"/>
</dbReference>
<reference evidence="8" key="1">
    <citation type="submission" date="2018-08" db="EMBL/GenBank/DDBJ databases">
        <title>Thalassotalea euphylliae genome.</title>
        <authorList>
            <person name="Summers S."/>
            <person name="Rice S.A."/>
            <person name="Freckelton M.L."/>
            <person name="Nedved B.T."/>
            <person name="Hadfield M.G."/>
        </authorList>
    </citation>
    <scope>NUCLEOTIDE SEQUENCE [LARGE SCALE GENOMIC DNA]</scope>
    <source>
        <strain evidence="8">H3</strain>
    </source>
</reference>
<dbReference type="InterPro" id="IPR015797">
    <property type="entry name" value="NUDIX_hydrolase-like_dom_sf"/>
</dbReference>
<evidence type="ECO:0000256" key="4">
    <source>
        <dbReference type="PIRSR" id="PIRSR037599-1"/>
    </source>
</evidence>
<evidence type="ECO:0000256" key="3">
    <source>
        <dbReference type="ARBA" id="ARBA00022842"/>
    </source>
</evidence>